<evidence type="ECO:0000256" key="12">
    <source>
        <dbReference type="ARBA" id="ARBA00022737"/>
    </source>
</evidence>
<dbReference type="FunFam" id="3.80.10.10:FF:000095">
    <property type="entry name" value="LRR receptor-like serine/threonine-protein kinase GSO1"/>
    <property type="match status" value="1"/>
</dbReference>
<evidence type="ECO:0000256" key="17">
    <source>
        <dbReference type="ARBA" id="ARBA00023136"/>
    </source>
</evidence>
<feature type="chain" id="PRO_5042554603" description="non-specific serine/threonine protein kinase" evidence="24">
    <location>
        <begin position="23"/>
        <end position="1016"/>
    </location>
</feature>
<dbReference type="PANTHER" id="PTHR27008:SF596">
    <property type="entry name" value="OS02G0215500 PROTEIN"/>
    <property type="match status" value="1"/>
</dbReference>
<evidence type="ECO:0000256" key="5">
    <source>
        <dbReference type="ARBA" id="ARBA00022475"/>
    </source>
</evidence>
<feature type="transmembrane region" description="Helical" evidence="23">
    <location>
        <begin position="642"/>
        <end position="664"/>
    </location>
</feature>
<evidence type="ECO:0000256" key="24">
    <source>
        <dbReference type="SAM" id="SignalP"/>
    </source>
</evidence>
<keyword evidence="10 23" id="KW-0812">Transmembrane</keyword>
<keyword evidence="13 22" id="KW-0547">Nucleotide-binding</keyword>
<accession>A0AAJ6U7R7</accession>
<evidence type="ECO:0000256" key="20">
    <source>
        <dbReference type="ARBA" id="ARBA00047899"/>
    </source>
</evidence>
<evidence type="ECO:0000256" key="6">
    <source>
        <dbReference type="ARBA" id="ARBA00022527"/>
    </source>
</evidence>
<dbReference type="GO" id="GO:0005886">
    <property type="term" value="C:plasma membrane"/>
    <property type="evidence" value="ECO:0007669"/>
    <property type="project" value="UniProtKB-SubCell"/>
</dbReference>
<evidence type="ECO:0000256" key="3">
    <source>
        <dbReference type="ARBA" id="ARBA00008684"/>
    </source>
</evidence>
<dbReference type="InterPro" id="IPR032675">
    <property type="entry name" value="LRR_dom_sf"/>
</dbReference>
<evidence type="ECO:0000259" key="25">
    <source>
        <dbReference type="PROSITE" id="PS50011"/>
    </source>
</evidence>
<dbReference type="GO" id="GO:0005524">
    <property type="term" value="F:ATP binding"/>
    <property type="evidence" value="ECO:0007669"/>
    <property type="project" value="UniProtKB-UniRule"/>
</dbReference>
<evidence type="ECO:0000256" key="2">
    <source>
        <dbReference type="ARBA" id="ARBA00004479"/>
    </source>
</evidence>
<keyword evidence="12" id="KW-0677">Repeat</keyword>
<evidence type="ECO:0000256" key="10">
    <source>
        <dbReference type="ARBA" id="ARBA00022692"/>
    </source>
</evidence>
<keyword evidence="7" id="KW-0597">Phosphoprotein</keyword>
<evidence type="ECO:0000256" key="14">
    <source>
        <dbReference type="ARBA" id="ARBA00022777"/>
    </source>
</evidence>
<dbReference type="InterPro" id="IPR017441">
    <property type="entry name" value="Protein_kinase_ATP_BS"/>
</dbReference>
<dbReference type="FunFam" id="3.30.200.20:FF:000432">
    <property type="entry name" value="LRR receptor-like serine/threonine-protein kinase EFR"/>
    <property type="match status" value="1"/>
</dbReference>
<dbReference type="Proteomes" id="UP000694918">
    <property type="component" value="Unplaced"/>
</dbReference>
<keyword evidence="14" id="KW-0418">Kinase</keyword>
<dbReference type="AlphaFoldDB" id="A0AAJ6U7R7"/>
<dbReference type="GeneID" id="105125548"/>
<proteinExistence type="inferred from homology"/>
<evidence type="ECO:0000256" key="19">
    <source>
        <dbReference type="ARBA" id="ARBA00023180"/>
    </source>
</evidence>
<dbReference type="SUPFAM" id="SSF56112">
    <property type="entry name" value="Protein kinase-like (PK-like)"/>
    <property type="match status" value="1"/>
</dbReference>
<reference evidence="27" key="1">
    <citation type="submission" date="2025-08" db="UniProtKB">
        <authorList>
            <consortium name="RefSeq"/>
        </authorList>
    </citation>
    <scope>IDENTIFICATION</scope>
</reference>
<dbReference type="SMART" id="SM00369">
    <property type="entry name" value="LRR_TYP"/>
    <property type="match status" value="7"/>
</dbReference>
<evidence type="ECO:0000256" key="7">
    <source>
        <dbReference type="ARBA" id="ARBA00022553"/>
    </source>
</evidence>
<dbReference type="PROSITE" id="PS00108">
    <property type="entry name" value="PROTEIN_KINASE_ST"/>
    <property type="match status" value="1"/>
</dbReference>
<dbReference type="Pfam" id="PF08263">
    <property type="entry name" value="LRRNT_2"/>
    <property type="match status" value="1"/>
</dbReference>
<dbReference type="FunFam" id="3.80.10.10:FF:000288">
    <property type="entry name" value="LRR receptor-like serine/threonine-protein kinase EFR"/>
    <property type="match status" value="1"/>
</dbReference>
<evidence type="ECO:0000313" key="26">
    <source>
        <dbReference type="Proteomes" id="UP000694918"/>
    </source>
</evidence>
<evidence type="ECO:0000256" key="4">
    <source>
        <dbReference type="ARBA" id="ARBA00012513"/>
    </source>
</evidence>
<keyword evidence="11 24" id="KW-0732">Signal</keyword>
<dbReference type="FunFam" id="1.10.510.10:FF:000358">
    <property type="entry name" value="Putative leucine-rich repeat receptor-like serine/threonine-protein kinase"/>
    <property type="match status" value="1"/>
</dbReference>
<dbReference type="Pfam" id="PF13855">
    <property type="entry name" value="LRR_8"/>
    <property type="match status" value="1"/>
</dbReference>
<keyword evidence="17 23" id="KW-0472">Membrane</keyword>
<feature type="binding site" evidence="22">
    <location>
        <position position="728"/>
    </location>
    <ligand>
        <name>ATP</name>
        <dbReference type="ChEBI" id="CHEBI:30616"/>
    </ligand>
</feature>
<dbReference type="RefSeq" id="XP_011024364.1">
    <property type="nucleotide sequence ID" value="XM_011026062.1"/>
</dbReference>
<dbReference type="InterPro" id="IPR003591">
    <property type="entry name" value="Leu-rich_rpt_typical-subtyp"/>
</dbReference>
<keyword evidence="16 23" id="KW-1133">Transmembrane helix</keyword>
<feature type="domain" description="Protein kinase" evidence="25">
    <location>
        <begin position="699"/>
        <end position="1011"/>
    </location>
</feature>
<dbReference type="PANTHER" id="PTHR27008">
    <property type="entry name" value="OS04G0122200 PROTEIN"/>
    <property type="match status" value="1"/>
</dbReference>
<dbReference type="Gene3D" id="1.10.510.10">
    <property type="entry name" value="Transferase(Phosphotransferase) domain 1"/>
    <property type="match status" value="1"/>
</dbReference>
<keyword evidence="15 22" id="KW-0067">ATP-binding</keyword>
<dbReference type="Pfam" id="PF00560">
    <property type="entry name" value="LRR_1"/>
    <property type="match status" value="5"/>
</dbReference>
<dbReference type="InterPro" id="IPR051809">
    <property type="entry name" value="Plant_receptor-like_S/T_kinase"/>
</dbReference>
<dbReference type="InterPro" id="IPR011009">
    <property type="entry name" value="Kinase-like_dom_sf"/>
</dbReference>
<comment type="catalytic activity">
    <reaction evidence="20">
        <text>L-threonyl-[protein] + ATP = O-phospho-L-threonyl-[protein] + ADP + H(+)</text>
        <dbReference type="Rhea" id="RHEA:46608"/>
        <dbReference type="Rhea" id="RHEA-COMP:11060"/>
        <dbReference type="Rhea" id="RHEA-COMP:11605"/>
        <dbReference type="ChEBI" id="CHEBI:15378"/>
        <dbReference type="ChEBI" id="CHEBI:30013"/>
        <dbReference type="ChEBI" id="CHEBI:30616"/>
        <dbReference type="ChEBI" id="CHEBI:61977"/>
        <dbReference type="ChEBI" id="CHEBI:456216"/>
        <dbReference type="EC" id="2.7.11.1"/>
    </reaction>
</comment>
<dbReference type="Pfam" id="PF00069">
    <property type="entry name" value="Pkinase"/>
    <property type="match status" value="1"/>
</dbReference>
<keyword evidence="6" id="KW-0723">Serine/threonine-protein kinase</keyword>
<dbReference type="InterPro" id="IPR001611">
    <property type="entry name" value="Leu-rich_rpt"/>
</dbReference>
<dbReference type="KEGG" id="peu:105125548"/>
<protein>
    <recommendedName>
        <fullName evidence="4">non-specific serine/threonine protein kinase</fullName>
        <ecNumber evidence="4">2.7.11.1</ecNumber>
    </recommendedName>
</protein>
<evidence type="ECO:0000256" key="18">
    <source>
        <dbReference type="ARBA" id="ARBA00023170"/>
    </source>
</evidence>
<comment type="similarity">
    <text evidence="3">Belongs to the protein kinase superfamily. Ser/Thr protein kinase family.</text>
</comment>
<feature type="signal peptide" evidence="24">
    <location>
        <begin position="1"/>
        <end position="22"/>
    </location>
</feature>
<keyword evidence="9" id="KW-0808">Transferase</keyword>
<organism evidence="26 27">
    <name type="scientific">Populus euphratica</name>
    <name type="common">Euphrates poplar</name>
    <dbReference type="NCBI Taxonomy" id="75702"/>
    <lineage>
        <taxon>Eukaryota</taxon>
        <taxon>Viridiplantae</taxon>
        <taxon>Streptophyta</taxon>
        <taxon>Embryophyta</taxon>
        <taxon>Tracheophyta</taxon>
        <taxon>Spermatophyta</taxon>
        <taxon>Magnoliopsida</taxon>
        <taxon>eudicotyledons</taxon>
        <taxon>Gunneridae</taxon>
        <taxon>Pentapetalae</taxon>
        <taxon>rosids</taxon>
        <taxon>fabids</taxon>
        <taxon>Malpighiales</taxon>
        <taxon>Salicaceae</taxon>
        <taxon>Saliceae</taxon>
        <taxon>Populus</taxon>
    </lineage>
</organism>
<comment type="catalytic activity">
    <reaction evidence="21">
        <text>L-seryl-[protein] + ATP = O-phospho-L-seryl-[protein] + ADP + H(+)</text>
        <dbReference type="Rhea" id="RHEA:17989"/>
        <dbReference type="Rhea" id="RHEA-COMP:9863"/>
        <dbReference type="Rhea" id="RHEA-COMP:11604"/>
        <dbReference type="ChEBI" id="CHEBI:15378"/>
        <dbReference type="ChEBI" id="CHEBI:29999"/>
        <dbReference type="ChEBI" id="CHEBI:30616"/>
        <dbReference type="ChEBI" id="CHEBI:83421"/>
        <dbReference type="ChEBI" id="CHEBI:456216"/>
        <dbReference type="EC" id="2.7.11.1"/>
    </reaction>
</comment>
<dbReference type="SMART" id="SM00220">
    <property type="entry name" value="S_TKc"/>
    <property type="match status" value="1"/>
</dbReference>
<comment type="subcellular location">
    <subcellularLocation>
        <location evidence="1">Cell membrane</location>
        <topology evidence="1">Single-pass membrane protein</topology>
    </subcellularLocation>
    <subcellularLocation>
        <location evidence="2">Membrane</location>
        <topology evidence="2">Single-pass type I membrane protein</topology>
    </subcellularLocation>
</comment>
<evidence type="ECO:0000256" key="16">
    <source>
        <dbReference type="ARBA" id="ARBA00022989"/>
    </source>
</evidence>
<evidence type="ECO:0000256" key="1">
    <source>
        <dbReference type="ARBA" id="ARBA00004162"/>
    </source>
</evidence>
<evidence type="ECO:0000256" key="9">
    <source>
        <dbReference type="ARBA" id="ARBA00022679"/>
    </source>
</evidence>
<dbReference type="Gene3D" id="3.30.200.20">
    <property type="entry name" value="Phosphorylase Kinase, domain 1"/>
    <property type="match status" value="1"/>
</dbReference>
<evidence type="ECO:0000313" key="27">
    <source>
        <dbReference type="RefSeq" id="XP_011024364.1"/>
    </source>
</evidence>
<evidence type="ECO:0000256" key="15">
    <source>
        <dbReference type="ARBA" id="ARBA00022840"/>
    </source>
</evidence>
<evidence type="ECO:0000256" key="8">
    <source>
        <dbReference type="ARBA" id="ARBA00022614"/>
    </source>
</evidence>
<gene>
    <name evidence="27" type="primary">LOC105125548</name>
</gene>
<dbReference type="InterPro" id="IPR013210">
    <property type="entry name" value="LRR_N_plant-typ"/>
</dbReference>
<dbReference type="GO" id="GO:0004674">
    <property type="term" value="F:protein serine/threonine kinase activity"/>
    <property type="evidence" value="ECO:0007669"/>
    <property type="project" value="UniProtKB-KW"/>
</dbReference>
<dbReference type="InterPro" id="IPR000719">
    <property type="entry name" value="Prot_kinase_dom"/>
</dbReference>
<evidence type="ECO:0000256" key="11">
    <source>
        <dbReference type="ARBA" id="ARBA00022729"/>
    </source>
</evidence>
<dbReference type="Gene3D" id="3.80.10.10">
    <property type="entry name" value="Ribonuclease Inhibitor"/>
    <property type="match status" value="3"/>
</dbReference>
<evidence type="ECO:0000256" key="23">
    <source>
        <dbReference type="SAM" id="Phobius"/>
    </source>
</evidence>
<dbReference type="InterPro" id="IPR008271">
    <property type="entry name" value="Ser/Thr_kinase_AS"/>
</dbReference>
<name>A0AAJ6U7R7_POPEU</name>
<evidence type="ECO:0000256" key="13">
    <source>
        <dbReference type="ARBA" id="ARBA00022741"/>
    </source>
</evidence>
<keyword evidence="18" id="KW-0675">Receptor</keyword>
<evidence type="ECO:0000256" key="21">
    <source>
        <dbReference type="ARBA" id="ARBA00048679"/>
    </source>
</evidence>
<dbReference type="PROSITE" id="PS50011">
    <property type="entry name" value="PROTEIN_KINASE_DOM"/>
    <property type="match status" value="1"/>
</dbReference>
<evidence type="ECO:0000256" key="22">
    <source>
        <dbReference type="PROSITE-ProRule" id="PRU10141"/>
    </source>
</evidence>
<dbReference type="PROSITE" id="PS00107">
    <property type="entry name" value="PROTEIN_KINASE_ATP"/>
    <property type="match status" value="1"/>
</dbReference>
<dbReference type="EC" id="2.7.11.1" evidence="4"/>
<sequence length="1016" mass="111019">MELQWILSPVFLLVVQLPVSFSLPIRGNETDRLSLLGFKAQIADPLGTLSSWNESLHFCEWSGVTCGKRHQRVVELDLHSSQLVGSLSPYIGNLSFLRVLKVEYNNFSHEIPRELGRLSRLQTLVLGNNSFTGAIPVNISQCSNLVNLRLEGNNLRGKLPAELGFLSKLQVFVFRMNNLEGEIPSSFGNLSSIVELSGAVNKLQGSIPDSIGNLKRLKFFSFGINSLSGIIPPSMYNISSLVRFSVPTNQFQGQLPPDLGLTLPNLEVIRIHTNQFSGLIPATLSNASELTHVHLSSNNFSGKVPNLAMPYLQWLSLQANYLGDGEDDDLNFLYPLANSTNLEALGINDNNLGGVLPEIASNFSRKLKKMIFGRNQIRGSIPAEIGNLVSLDTLALEANQLTGIIPSSIGKLQNLGVLFLNENRISGSIPSSLGNITSLIEIDLGYNNLQGSIPPSLGNCQNLLTLALPQNNLSGPIPKEVLGISSLSEFLVLFGNQLSGPLPSEVGKLVNLGELDISRNRISGEIPRSLGSSVSLEYLYLDGNFFRGPIPESLRSLRALQDLNLSYNNLTGRIPKFLTDIKLRSLDLSFNDLEGEVPMLGIFENSSAVSILGNKLCGGIPQLNLSKCISDKSTEPKPSTKLIVIITISFSILGLILMISLLFFCCSRKKENKPASGSSWETSFRRVTYEDLLRATDGFSSANLIGAGSSGSVYKGVLASDGTIVAVKVFNLLHKGASKSFVAECVAMINIRHRNLVKILTVCSSIDFQGNDFKALVYEFMINGSLEEWLRPVHTSEETHKPRNLNLVQRLNIAVDVASALDYLHNDCEMPIVHCDLKPSNVLLGGDMTAHVSDFGLAKFPSEDPRQLPSGLTSTVGIRGTLGYAAPEYGTGTEVSTCGDVYSYGILLLEMITGKRPTDDMFKDGLNLHSYVRMSLPDFVGEVADPTLFRDVEETDADASHMMNHIRNDKILECLTSIITLGLACSADSPRERMDIRNVAAELHRIRSSFLGTWRH</sequence>
<keyword evidence="8" id="KW-0433">Leucine-rich repeat</keyword>
<keyword evidence="5" id="KW-1003">Cell membrane</keyword>
<dbReference type="SUPFAM" id="SSF52058">
    <property type="entry name" value="L domain-like"/>
    <property type="match status" value="2"/>
</dbReference>
<keyword evidence="26" id="KW-1185">Reference proteome</keyword>
<keyword evidence="19" id="KW-0325">Glycoprotein</keyword>